<feature type="compositionally biased region" description="Basic and acidic residues" evidence="4">
    <location>
        <begin position="537"/>
        <end position="554"/>
    </location>
</feature>
<proteinExistence type="predicted"/>
<evidence type="ECO:0000256" key="2">
    <source>
        <dbReference type="ARBA" id="ARBA00022737"/>
    </source>
</evidence>
<evidence type="ECO:0000256" key="4">
    <source>
        <dbReference type="SAM" id="MobiDB-lite"/>
    </source>
</evidence>
<evidence type="ECO:0000313" key="5">
    <source>
        <dbReference type="EnsemblMetazoa" id="Aqu2.1.14023_001"/>
    </source>
</evidence>
<dbReference type="SUPFAM" id="SSF117281">
    <property type="entry name" value="Kelch motif"/>
    <property type="match status" value="1"/>
</dbReference>
<dbReference type="AlphaFoldDB" id="A0A1X7TH12"/>
<dbReference type="eggNOG" id="KOG0379">
    <property type="taxonomic scope" value="Eukaryota"/>
</dbReference>
<feature type="compositionally biased region" description="Acidic residues" evidence="4">
    <location>
        <begin position="462"/>
        <end position="486"/>
    </location>
</feature>
<feature type="region of interest" description="Disordered" evidence="4">
    <location>
        <begin position="456"/>
        <end position="562"/>
    </location>
</feature>
<dbReference type="STRING" id="400682.A0A1X7TH12"/>
<evidence type="ECO:0000256" key="3">
    <source>
        <dbReference type="SAM" id="Coils"/>
    </source>
</evidence>
<accession>A0A1X7TH12</accession>
<keyword evidence="3" id="KW-0175">Coiled coil</keyword>
<keyword evidence="1" id="KW-0880">Kelch repeat</keyword>
<dbReference type="PANTHER" id="PTHR46093">
    <property type="entry name" value="ACYL-COA-BINDING DOMAIN-CONTAINING PROTEIN 5"/>
    <property type="match status" value="1"/>
</dbReference>
<feature type="coiled-coil region" evidence="3">
    <location>
        <begin position="303"/>
        <end position="412"/>
    </location>
</feature>
<evidence type="ECO:0000256" key="1">
    <source>
        <dbReference type="ARBA" id="ARBA00022441"/>
    </source>
</evidence>
<sequence>MWGGYGSRVDYDVMEVYHLPTGAWDQKPTTGTPPPSTYAYSTVAIGKDIYYFGGRDGVSYHNSLHCFNVDSFKWRKLSSSSFDHGPMKKAYSGIASAHFDSEDYLIITGGLAYSSINPPKQPNAQYNNSYGELRCNEIHYYRISSDQWISPVVTGDRPPPICDFTLTPVTNNTAVMFGGFTGNGVSNKLYMISFTKTSVDILEVPNPGGSVQWPEGRWGHSSVLITTSSGPHLLVVGGYLAYDVWLLDINKRKWKELVRYTSDNDWSTSVIPLDQYQDQLRRRILSDLENLGTEKLLQIFQDRLQLQKEREFYEEQLQREIKEKEQIQQDREKEQQQVLQEKATLSQQLDDATTLLEQAEKNKSSLELESNEKLKAKVAEILEEKTQVEEKKQIITEDYEKLKLKVVELLEEKKKQYIKEKQIIIGEFKADSWYGSIQRKEFCLVAIVGEKFLSESSINGGESEEEEEEQEEQAEEETEEEGEDGNSDSSSDSDKTKDPPGGRSGGQGESTSNEGVEEEGETGGEPLHEEGNEEQDNERVEESKDHEEPQHEEATAPIPCTEISSDFNNKMVVSTGIVENMTYAGQVYYEEKRAKELVTFTAAKKLSALIEFIEKKHIQAEIDQHVYFSFIHSYSYIELKCDAPQDEPFTGWSIKPHLKPCRVSTAI</sequence>
<name>A0A1X7TH12_AMPQE</name>
<dbReference type="InParanoid" id="A0A1X7TH12"/>
<dbReference type="PANTHER" id="PTHR46093:SF18">
    <property type="entry name" value="FIBRONECTIN TYPE-III DOMAIN-CONTAINING PROTEIN"/>
    <property type="match status" value="1"/>
</dbReference>
<dbReference type="Pfam" id="PF24681">
    <property type="entry name" value="Kelch_KLHDC2_KLHL20_DRC7"/>
    <property type="match status" value="2"/>
</dbReference>
<keyword evidence="2" id="KW-0677">Repeat</keyword>
<reference evidence="5" key="1">
    <citation type="submission" date="2017-05" db="UniProtKB">
        <authorList>
            <consortium name="EnsemblMetazoa"/>
        </authorList>
    </citation>
    <scope>IDENTIFICATION</scope>
</reference>
<protein>
    <submittedName>
        <fullName evidence="5">Uncharacterized protein</fullName>
    </submittedName>
</protein>
<dbReference type="InterPro" id="IPR015915">
    <property type="entry name" value="Kelch-typ_b-propeller"/>
</dbReference>
<dbReference type="EnsemblMetazoa" id="Aqu2.1.14023_001">
    <property type="protein sequence ID" value="Aqu2.1.14023_001"/>
    <property type="gene ID" value="Aqu2.1.14023"/>
</dbReference>
<dbReference type="OrthoDB" id="4447at2759"/>
<dbReference type="Gene3D" id="2.120.10.80">
    <property type="entry name" value="Kelch-type beta propeller"/>
    <property type="match status" value="2"/>
</dbReference>
<organism evidence="5">
    <name type="scientific">Amphimedon queenslandica</name>
    <name type="common">Sponge</name>
    <dbReference type="NCBI Taxonomy" id="400682"/>
    <lineage>
        <taxon>Eukaryota</taxon>
        <taxon>Metazoa</taxon>
        <taxon>Porifera</taxon>
        <taxon>Demospongiae</taxon>
        <taxon>Heteroscleromorpha</taxon>
        <taxon>Haplosclerida</taxon>
        <taxon>Niphatidae</taxon>
        <taxon>Amphimedon</taxon>
    </lineage>
</organism>